<dbReference type="Proteomes" id="UP000253490">
    <property type="component" value="Unassembled WGS sequence"/>
</dbReference>
<dbReference type="NCBIfam" id="TIGR03090">
    <property type="entry name" value="SASP_tlp"/>
    <property type="match status" value="1"/>
</dbReference>
<dbReference type="Pfam" id="PF19824">
    <property type="entry name" value="Tlp"/>
    <property type="match status" value="1"/>
</dbReference>
<comment type="caution">
    <text evidence="3">The sequence shown here is derived from an EMBL/GenBank/DDBJ whole genome shotgun (WGS) entry which is preliminary data.</text>
</comment>
<dbReference type="InterPro" id="IPR017524">
    <property type="entry name" value="SASP_thioredoxin-like"/>
</dbReference>
<dbReference type="OrthoDB" id="1799076at2"/>
<keyword evidence="4" id="KW-1185">Reference proteome</keyword>
<evidence type="ECO:0000256" key="1">
    <source>
        <dbReference type="HAMAP-Rule" id="MF_01506"/>
    </source>
</evidence>
<proteinExistence type="inferred from homology"/>
<evidence type="ECO:0000313" key="3">
    <source>
        <dbReference type="EMBL" id="RBP67334.1"/>
    </source>
</evidence>
<feature type="region of interest" description="Disordered" evidence="2">
    <location>
        <begin position="47"/>
        <end position="77"/>
    </location>
</feature>
<comment type="similarity">
    <text evidence="1">Belongs to the Tlp family.</text>
</comment>
<name>A0A366IC11_9FIRM</name>
<evidence type="ECO:0000256" key="2">
    <source>
        <dbReference type="SAM" id="MobiDB-lite"/>
    </source>
</evidence>
<protein>
    <recommendedName>
        <fullName evidence="1">Protein Tlp homolog</fullName>
    </recommendedName>
</protein>
<organism evidence="3 4">
    <name type="scientific">Alkalibaculum bacchi</name>
    <dbReference type="NCBI Taxonomy" id="645887"/>
    <lineage>
        <taxon>Bacteria</taxon>
        <taxon>Bacillati</taxon>
        <taxon>Bacillota</taxon>
        <taxon>Clostridia</taxon>
        <taxon>Eubacteriales</taxon>
        <taxon>Eubacteriaceae</taxon>
        <taxon>Alkalibaculum</taxon>
    </lineage>
</organism>
<dbReference type="RefSeq" id="WP_113919898.1">
    <property type="nucleotide sequence ID" value="NZ_QNRX01000004.1"/>
</dbReference>
<dbReference type="AlphaFoldDB" id="A0A366IC11"/>
<reference evidence="3 4" key="1">
    <citation type="submission" date="2018-06" db="EMBL/GenBank/DDBJ databases">
        <title>Genomic Encyclopedia of Type Strains, Phase IV (KMG-IV): sequencing the most valuable type-strain genomes for metagenomic binning, comparative biology and taxonomic classification.</title>
        <authorList>
            <person name="Goeker M."/>
        </authorList>
    </citation>
    <scope>NUCLEOTIDE SEQUENCE [LARGE SCALE GENOMIC DNA]</scope>
    <source>
        <strain evidence="3 4">DSM 22112</strain>
    </source>
</reference>
<gene>
    <name evidence="1" type="primary">tlp</name>
    <name evidence="3" type="ORF">DES36_10433</name>
</gene>
<evidence type="ECO:0000313" key="4">
    <source>
        <dbReference type="Proteomes" id="UP000253490"/>
    </source>
</evidence>
<dbReference type="HAMAP" id="MF_01506">
    <property type="entry name" value="Tlp"/>
    <property type="match status" value="1"/>
</dbReference>
<dbReference type="EMBL" id="QNRX01000004">
    <property type="protein sequence ID" value="RBP67334.1"/>
    <property type="molecule type" value="Genomic_DNA"/>
</dbReference>
<accession>A0A366IC11</accession>
<sequence>MKNKPKPDDRRDNVDKIEYNIGKTLQNIERANEMIDVTDDQNMKQTLKEKNERRKEALKGMREEIRDEATDKKNGYK</sequence>